<name>A0A7X2TEX1_9CLOT</name>
<evidence type="ECO:0000256" key="2">
    <source>
        <dbReference type="ARBA" id="ARBA00008017"/>
    </source>
</evidence>
<gene>
    <name evidence="9" type="ORF">FYJ39_17965</name>
</gene>
<dbReference type="InterPro" id="IPR010920">
    <property type="entry name" value="LSM_dom_sf"/>
</dbReference>
<keyword evidence="10" id="KW-1185">Reference proteome</keyword>
<evidence type="ECO:0000256" key="5">
    <source>
        <dbReference type="ARBA" id="ARBA00022989"/>
    </source>
</evidence>
<dbReference type="SUPFAM" id="SSF50182">
    <property type="entry name" value="Sm-like ribonucleoproteins"/>
    <property type="match status" value="1"/>
</dbReference>
<evidence type="ECO:0000259" key="7">
    <source>
        <dbReference type="Pfam" id="PF00924"/>
    </source>
</evidence>
<evidence type="ECO:0000313" key="10">
    <source>
        <dbReference type="Proteomes" id="UP000429958"/>
    </source>
</evidence>
<keyword evidence="5" id="KW-1133">Transmembrane helix</keyword>
<dbReference type="InterPro" id="IPR049278">
    <property type="entry name" value="MS_channel_C"/>
</dbReference>
<dbReference type="Gene3D" id="2.30.30.60">
    <property type="match status" value="1"/>
</dbReference>
<dbReference type="Pfam" id="PF21082">
    <property type="entry name" value="MS_channel_3rd"/>
    <property type="match status" value="1"/>
</dbReference>
<dbReference type="EMBL" id="VUMD01000023">
    <property type="protein sequence ID" value="MSS38366.1"/>
    <property type="molecule type" value="Genomic_DNA"/>
</dbReference>
<keyword evidence="3" id="KW-1003">Cell membrane</keyword>
<feature type="domain" description="Mechanosensitive ion channel MscS" evidence="7">
    <location>
        <begin position="71"/>
        <end position="138"/>
    </location>
</feature>
<dbReference type="PANTHER" id="PTHR30221">
    <property type="entry name" value="SMALL-CONDUCTANCE MECHANOSENSITIVE CHANNEL"/>
    <property type="match status" value="1"/>
</dbReference>
<evidence type="ECO:0000259" key="8">
    <source>
        <dbReference type="Pfam" id="PF21082"/>
    </source>
</evidence>
<dbReference type="SUPFAM" id="SSF82689">
    <property type="entry name" value="Mechanosensitive channel protein MscS (YggB), C-terminal domain"/>
    <property type="match status" value="1"/>
</dbReference>
<proteinExistence type="inferred from homology"/>
<dbReference type="InterPro" id="IPR011066">
    <property type="entry name" value="MscS_channel_C_sf"/>
</dbReference>
<comment type="caution">
    <text evidence="9">The sequence shown here is derived from an EMBL/GenBank/DDBJ whole genome shotgun (WGS) entry which is preliminary data.</text>
</comment>
<sequence>MFALNKIFGMILKRKEQIHIKFLRSISKVILSVIACISVSGLFTTTKALSATLLTSSSLLVAIVGFAAQQVLADVISGVMLSWSRPFNLGEKVNISTLGISGIVEDLTVRHTVIRTYHNSRMIIPNSVINKAIVENSNYNNDYIGNYMEISISYESDLDKAIEVMRETIESYPLVVDVRQDKETGNKVNVSVKELGASGIVLKSTVWTKNIDDNFTACSDIRRLLKRNFEAEGISIPYPHVHVVEDKPED</sequence>
<keyword evidence="6" id="KW-0472">Membrane</keyword>
<feature type="domain" description="Mechanosensitive ion channel MscS C-terminal" evidence="8">
    <location>
        <begin position="148"/>
        <end position="236"/>
    </location>
</feature>
<dbReference type="AlphaFoldDB" id="A0A7X2TEX1"/>
<dbReference type="PANTHER" id="PTHR30221:SF1">
    <property type="entry name" value="SMALL-CONDUCTANCE MECHANOSENSITIVE CHANNEL"/>
    <property type="match status" value="1"/>
</dbReference>
<evidence type="ECO:0000256" key="3">
    <source>
        <dbReference type="ARBA" id="ARBA00022475"/>
    </source>
</evidence>
<dbReference type="Pfam" id="PF00924">
    <property type="entry name" value="MS_channel_2nd"/>
    <property type="match status" value="1"/>
</dbReference>
<keyword evidence="4" id="KW-0812">Transmembrane</keyword>
<accession>A0A7X2TEX1</accession>
<dbReference type="Gene3D" id="1.10.287.1260">
    <property type="match status" value="1"/>
</dbReference>
<protein>
    <submittedName>
        <fullName evidence="9">Mechanosensitive ion channel family protein</fullName>
    </submittedName>
</protein>
<dbReference type="GO" id="GO:0008381">
    <property type="term" value="F:mechanosensitive monoatomic ion channel activity"/>
    <property type="evidence" value="ECO:0007669"/>
    <property type="project" value="InterPro"/>
</dbReference>
<reference evidence="9 10" key="1">
    <citation type="submission" date="2019-08" db="EMBL/GenBank/DDBJ databases">
        <title>In-depth cultivation of the pig gut microbiome towards novel bacterial diversity and tailored functional studies.</title>
        <authorList>
            <person name="Wylensek D."/>
            <person name="Hitch T.C.A."/>
            <person name="Clavel T."/>
        </authorList>
    </citation>
    <scope>NUCLEOTIDE SEQUENCE [LARGE SCALE GENOMIC DNA]</scope>
    <source>
        <strain evidence="9 10">WCA-389-WT-23D1</strain>
    </source>
</reference>
<organism evidence="9 10">
    <name type="scientific">Clostridium porci</name>
    <dbReference type="NCBI Taxonomy" id="2605778"/>
    <lineage>
        <taxon>Bacteria</taxon>
        <taxon>Bacillati</taxon>
        <taxon>Bacillota</taxon>
        <taxon>Clostridia</taxon>
        <taxon>Eubacteriales</taxon>
        <taxon>Clostridiaceae</taxon>
        <taxon>Clostridium</taxon>
    </lineage>
</organism>
<evidence type="ECO:0000313" key="9">
    <source>
        <dbReference type="EMBL" id="MSS38366.1"/>
    </source>
</evidence>
<dbReference type="Gene3D" id="3.30.70.100">
    <property type="match status" value="1"/>
</dbReference>
<comment type="subcellular location">
    <subcellularLocation>
        <location evidence="1">Cell membrane</location>
        <topology evidence="1">Multi-pass membrane protein</topology>
    </subcellularLocation>
</comment>
<evidence type="ECO:0000256" key="4">
    <source>
        <dbReference type="ARBA" id="ARBA00022692"/>
    </source>
</evidence>
<dbReference type="InterPro" id="IPR023408">
    <property type="entry name" value="MscS_beta-dom_sf"/>
</dbReference>
<comment type="similarity">
    <text evidence="2">Belongs to the MscS (TC 1.A.23) family.</text>
</comment>
<dbReference type="InterPro" id="IPR006685">
    <property type="entry name" value="MscS_channel_2nd"/>
</dbReference>
<evidence type="ECO:0000256" key="1">
    <source>
        <dbReference type="ARBA" id="ARBA00004651"/>
    </source>
</evidence>
<dbReference type="GO" id="GO:0005886">
    <property type="term" value="C:plasma membrane"/>
    <property type="evidence" value="ECO:0007669"/>
    <property type="project" value="UniProtKB-SubCell"/>
</dbReference>
<dbReference type="Proteomes" id="UP000429958">
    <property type="component" value="Unassembled WGS sequence"/>
</dbReference>
<dbReference type="InterPro" id="IPR045275">
    <property type="entry name" value="MscS_archaea/bacteria_type"/>
</dbReference>
<evidence type="ECO:0000256" key="6">
    <source>
        <dbReference type="ARBA" id="ARBA00023136"/>
    </source>
</evidence>